<dbReference type="RefSeq" id="WP_195168935.1">
    <property type="nucleotide sequence ID" value="NZ_CP062983.1"/>
</dbReference>
<dbReference type="Proteomes" id="UP000594468">
    <property type="component" value="Chromosome"/>
</dbReference>
<protein>
    <recommendedName>
        <fullName evidence="3">STAS/SEC14 domain-containing protein</fullName>
    </recommendedName>
</protein>
<evidence type="ECO:0000313" key="2">
    <source>
        <dbReference type="Proteomes" id="UP000594468"/>
    </source>
</evidence>
<evidence type="ECO:0008006" key="3">
    <source>
        <dbReference type="Google" id="ProtNLM"/>
    </source>
</evidence>
<proteinExistence type="predicted"/>
<organism evidence="1 2">
    <name type="scientific">Phototrophicus methaneseepsis</name>
    <dbReference type="NCBI Taxonomy" id="2710758"/>
    <lineage>
        <taxon>Bacteria</taxon>
        <taxon>Bacillati</taxon>
        <taxon>Chloroflexota</taxon>
        <taxon>Candidatus Thermofontia</taxon>
        <taxon>Phototrophicales</taxon>
        <taxon>Phototrophicaceae</taxon>
        <taxon>Phototrophicus</taxon>
    </lineage>
</organism>
<evidence type="ECO:0000313" key="1">
    <source>
        <dbReference type="EMBL" id="QPC80860.1"/>
    </source>
</evidence>
<dbReference type="AlphaFoldDB" id="A0A7S8E5S9"/>
<name>A0A7S8E5S9_9CHLR</name>
<dbReference type="KEGG" id="pmet:G4Y79_14205"/>
<reference evidence="1 2" key="1">
    <citation type="submission" date="2020-02" db="EMBL/GenBank/DDBJ databases">
        <authorList>
            <person name="Zheng R.K."/>
            <person name="Sun C.M."/>
        </authorList>
    </citation>
    <scope>NUCLEOTIDE SEQUENCE [LARGE SCALE GENOMIC DNA]</scope>
    <source>
        <strain evidence="2">rifampicinis</strain>
    </source>
</reference>
<keyword evidence="2" id="KW-1185">Reference proteome</keyword>
<dbReference type="EMBL" id="CP062983">
    <property type="protein sequence ID" value="QPC80860.1"/>
    <property type="molecule type" value="Genomic_DNA"/>
</dbReference>
<accession>A0A7S8E5S9</accession>
<gene>
    <name evidence="1" type="ORF">G4Y79_14205</name>
</gene>
<sequence>MPIDVSWLTEGRIIYVDGYDEITLDEMRHGEKEAFALLRDRSATPVHFIVDVEGIRSSASSGKEFTPSIYQEPGIGEVVIIGVNQIWLRSLISFVMNLFNFPFRLASDLEDALDYIYEQDETLPKRKRKQKPKRGEYLD</sequence>